<feature type="domain" description="Histone deacetylase" evidence="6">
    <location>
        <begin position="131"/>
        <end position="293"/>
    </location>
</feature>
<evidence type="ECO:0000256" key="1">
    <source>
        <dbReference type="ARBA" id="ARBA00006457"/>
    </source>
</evidence>
<dbReference type="OrthoDB" id="1918432at2759"/>
<evidence type="ECO:0000256" key="3">
    <source>
        <dbReference type="ARBA" id="ARBA00022801"/>
    </source>
</evidence>
<dbReference type="InterPro" id="IPR003084">
    <property type="entry name" value="HDAC_I/II"/>
</dbReference>
<evidence type="ECO:0000256" key="2">
    <source>
        <dbReference type="ARBA" id="ARBA00012111"/>
    </source>
</evidence>
<keyword evidence="8" id="KW-1185">Reference proteome</keyword>
<dbReference type="InterPro" id="IPR023696">
    <property type="entry name" value="Ureohydrolase_dom_sf"/>
</dbReference>
<dbReference type="Pfam" id="PF00850">
    <property type="entry name" value="Hist_deacetyl"/>
    <property type="match status" value="1"/>
</dbReference>
<organism evidence="7 8">
    <name type="scientific">Cercospora berteroae</name>
    <dbReference type="NCBI Taxonomy" id="357750"/>
    <lineage>
        <taxon>Eukaryota</taxon>
        <taxon>Fungi</taxon>
        <taxon>Dikarya</taxon>
        <taxon>Ascomycota</taxon>
        <taxon>Pezizomycotina</taxon>
        <taxon>Dothideomycetes</taxon>
        <taxon>Dothideomycetidae</taxon>
        <taxon>Mycosphaerellales</taxon>
        <taxon>Mycosphaerellaceae</taxon>
        <taxon>Cercospora</taxon>
    </lineage>
</organism>
<reference evidence="8" key="1">
    <citation type="journal article" date="2017" name="bioRxiv">
        <title>Conservation of a gene cluster reveals novel cercosporin biosynthetic mechanisms and extends production to the genus Colletotrichum.</title>
        <authorList>
            <person name="de Jonge R."/>
            <person name="Ebert M.K."/>
            <person name="Huitt-Roehl C.R."/>
            <person name="Pal P."/>
            <person name="Suttle J.C."/>
            <person name="Spanner R.E."/>
            <person name="Neubauer J.D."/>
            <person name="Jurick W.M.II."/>
            <person name="Stott K.A."/>
            <person name="Secor G.A."/>
            <person name="Thomma B.P.H.J."/>
            <person name="Van de Peer Y."/>
            <person name="Townsend C.A."/>
            <person name="Bolton M.D."/>
        </authorList>
    </citation>
    <scope>NUCLEOTIDE SEQUENCE [LARGE SCALE GENOMIC DNA]</scope>
    <source>
        <strain evidence="8">CBS538.71</strain>
    </source>
</reference>
<proteinExistence type="inferred from homology"/>
<dbReference type="PRINTS" id="PR01271">
    <property type="entry name" value="HISDACETLASE"/>
</dbReference>
<feature type="region of interest" description="Disordered" evidence="5">
    <location>
        <begin position="415"/>
        <end position="487"/>
    </location>
</feature>
<gene>
    <name evidence="7" type="ORF">CBER1_11246</name>
</gene>
<dbReference type="GO" id="GO:0070210">
    <property type="term" value="C:Rpd3L-Expanded complex"/>
    <property type="evidence" value="ECO:0007669"/>
    <property type="project" value="TreeGrafter"/>
</dbReference>
<dbReference type="InterPro" id="IPR000286">
    <property type="entry name" value="HDACs"/>
</dbReference>
<evidence type="ECO:0000259" key="6">
    <source>
        <dbReference type="Pfam" id="PF00850"/>
    </source>
</evidence>
<comment type="caution">
    <text evidence="7">The sequence shown here is derived from an EMBL/GenBank/DDBJ whole genome shotgun (WGS) entry which is preliminary data.</text>
</comment>
<dbReference type="Gene3D" id="3.40.800.20">
    <property type="entry name" value="Histone deacetylase domain"/>
    <property type="match status" value="2"/>
</dbReference>
<dbReference type="EMBL" id="PNEN01000171">
    <property type="protein sequence ID" value="PPJ60965.1"/>
    <property type="molecule type" value="Genomic_DNA"/>
</dbReference>
<comment type="similarity">
    <text evidence="1">Belongs to the histone deacetylase family. HD type 1 subfamily.</text>
</comment>
<protein>
    <recommendedName>
        <fullName evidence="2">histone deacetylase</fullName>
        <ecNumber evidence="2">3.5.1.98</ecNumber>
    </recommendedName>
</protein>
<dbReference type="InterPro" id="IPR037138">
    <property type="entry name" value="His_deacetylse_dom_sf"/>
</dbReference>
<dbReference type="InterPro" id="IPR023801">
    <property type="entry name" value="His_deacetylse_dom"/>
</dbReference>
<evidence type="ECO:0000256" key="5">
    <source>
        <dbReference type="SAM" id="MobiDB-lite"/>
    </source>
</evidence>
<sequence>MTYAAPPLDPPGIGTNSASTQKKRVAYFYDSDVGNYAYQSGHLMKPHRIRMAHSLVMNYGLYNKMEIYRAKPASKYEMTQFHTDEYVDFLQRVTPDNEHLLAKECAKHNVGEDCPPFDGVFEFCAISAGGNIVLAILELLRFHARVLYIDIDVHHGDGVEEAFYTTDRVMCVSLHKYGEFFPGTGDLRDIGIGQGKHHSVNVPLRDGIDDASYKDVFESVTTWAVEFFQPGAIVLQCGADSLSGDRLGAFNLSLAGHANCVNFVKKFNLPTLFLGGGGYTIRNVARAWAYETGQIVGVELSRSMPFTDYYEYYSPDFELDVKPSNMDNRNSAEYLAKIKSFVYTNLRQAQPVPSVQLQDVPRYPVGMNENIDEMDDRLDDENADEETSKDQRSTERMEDRMIENYMDMSDLEDARGLSSGVNADPGSPSVVEEDSSGNKAFSIDHEKDQITEMVPSVDPGKDPEPDRTTTTMLQEETRDESNEVSEATNVEQTVVQSVAPAEHVEIIAEPSIVLGPAPIQHEPSIVQCINRVDGHTIGLSDAAEAVEVVEDNHERGNEDMGLS</sequence>
<keyword evidence="4" id="KW-0156">Chromatin regulator</keyword>
<name>A0A2S6CMK7_9PEZI</name>
<dbReference type="PANTHER" id="PTHR10625">
    <property type="entry name" value="HISTONE DEACETYLASE HDAC1-RELATED"/>
    <property type="match status" value="1"/>
</dbReference>
<feature type="region of interest" description="Disordered" evidence="5">
    <location>
        <begin position="366"/>
        <end position="398"/>
    </location>
</feature>
<dbReference type="AlphaFoldDB" id="A0A2S6CMK7"/>
<feature type="compositionally biased region" description="Basic and acidic residues" evidence="5">
    <location>
        <begin position="386"/>
        <end position="398"/>
    </location>
</feature>
<dbReference type="EC" id="3.5.1.98" evidence="2"/>
<dbReference type="SUPFAM" id="SSF52768">
    <property type="entry name" value="Arginase/deacetylase"/>
    <property type="match status" value="1"/>
</dbReference>
<evidence type="ECO:0000313" key="8">
    <source>
        <dbReference type="Proteomes" id="UP000237631"/>
    </source>
</evidence>
<dbReference type="Proteomes" id="UP000237631">
    <property type="component" value="Unassembled WGS sequence"/>
</dbReference>
<dbReference type="GO" id="GO:0031507">
    <property type="term" value="P:heterochromatin formation"/>
    <property type="evidence" value="ECO:0007669"/>
    <property type="project" value="TreeGrafter"/>
</dbReference>
<feature type="compositionally biased region" description="Acidic residues" evidence="5">
    <location>
        <begin position="370"/>
        <end position="385"/>
    </location>
</feature>
<evidence type="ECO:0000313" key="7">
    <source>
        <dbReference type="EMBL" id="PPJ60965.1"/>
    </source>
</evidence>
<dbReference type="PRINTS" id="PR01270">
    <property type="entry name" value="HDASUPER"/>
</dbReference>
<accession>A0A2S6CMK7</accession>
<keyword evidence="3" id="KW-0378">Hydrolase</keyword>
<evidence type="ECO:0000256" key="4">
    <source>
        <dbReference type="ARBA" id="ARBA00022853"/>
    </source>
</evidence>
<dbReference type="STRING" id="357750.A0A2S6CMK7"/>
<dbReference type="GO" id="GO:0141221">
    <property type="term" value="F:histone deacetylase activity, hydrolytic mechanism"/>
    <property type="evidence" value="ECO:0007669"/>
    <property type="project" value="UniProtKB-EC"/>
</dbReference>
<dbReference type="PANTHER" id="PTHR10625:SF10">
    <property type="entry name" value="HISTONE DEACETYLASE HDAC1"/>
    <property type="match status" value="1"/>
</dbReference>